<proteinExistence type="predicted"/>
<dbReference type="Proteomes" id="UP000076079">
    <property type="component" value="Chromosome"/>
</dbReference>
<dbReference type="EMBL" id="CP015136">
    <property type="protein sequence ID" value="AMY10939.1"/>
    <property type="molecule type" value="Genomic_DNA"/>
</dbReference>
<organism evidence="3 4">
    <name type="scientific">Luteitalea pratensis</name>
    <dbReference type="NCBI Taxonomy" id="1855912"/>
    <lineage>
        <taxon>Bacteria</taxon>
        <taxon>Pseudomonadati</taxon>
        <taxon>Acidobacteriota</taxon>
        <taxon>Vicinamibacteria</taxon>
        <taxon>Vicinamibacterales</taxon>
        <taxon>Vicinamibacteraceae</taxon>
        <taxon>Luteitalea</taxon>
    </lineage>
</organism>
<evidence type="ECO:0000313" key="4">
    <source>
        <dbReference type="Proteomes" id="UP000076079"/>
    </source>
</evidence>
<feature type="compositionally biased region" description="Basic and acidic residues" evidence="1">
    <location>
        <begin position="56"/>
        <end position="69"/>
    </location>
</feature>
<accession>A0A143PSW8</accession>
<dbReference type="STRING" id="1855912.LuPra_04182"/>
<evidence type="ECO:0000256" key="1">
    <source>
        <dbReference type="SAM" id="MobiDB-lite"/>
    </source>
</evidence>
<dbReference type="RefSeq" id="WP_110172531.1">
    <property type="nucleotide sequence ID" value="NZ_CP015136.1"/>
</dbReference>
<evidence type="ECO:0000256" key="2">
    <source>
        <dbReference type="SAM" id="SignalP"/>
    </source>
</evidence>
<gene>
    <name evidence="3" type="ORF">LuPra_04182</name>
</gene>
<dbReference type="Gene3D" id="2.30.30.830">
    <property type="match status" value="1"/>
</dbReference>
<protein>
    <submittedName>
        <fullName evidence="3">Uncharacterized protein</fullName>
    </submittedName>
</protein>
<dbReference type="OrthoDB" id="9788988at2"/>
<feature type="signal peptide" evidence="2">
    <location>
        <begin position="1"/>
        <end position="24"/>
    </location>
</feature>
<keyword evidence="2" id="KW-0732">Signal</keyword>
<name>A0A143PSW8_LUTPR</name>
<feature type="chain" id="PRO_5007511895" evidence="2">
    <location>
        <begin position="25"/>
        <end position="174"/>
    </location>
</feature>
<dbReference type="KEGG" id="abac:LuPra_04182"/>
<sequence length="174" mass="18347" precursor="true">MLLRLTFRIALLSAAMAVPGFAQAAAATNGDSTTPATPVTAPKGPAAAPAPQVPAHPEDRAGYDPAGRRDPFVSLLSRGETSLPVGGRPVGVKGLFIGELSVRGVMRTSGKLLAIVQAPDNKTYTVHSGDVLYDGTVKVVANDAVIFLQRVDDPLSPVKQREIRKPLRTTEENR</sequence>
<feature type="compositionally biased region" description="Low complexity" evidence="1">
    <location>
        <begin position="33"/>
        <end position="55"/>
    </location>
</feature>
<feature type="region of interest" description="Disordered" evidence="1">
    <location>
        <begin position="27"/>
        <end position="69"/>
    </location>
</feature>
<dbReference type="AlphaFoldDB" id="A0A143PSW8"/>
<reference evidence="4" key="2">
    <citation type="submission" date="2016-04" db="EMBL/GenBank/DDBJ databases">
        <title>First Complete Genome Sequence of a Subdivision 6 Acidobacterium.</title>
        <authorList>
            <person name="Huang S."/>
            <person name="Vieira S."/>
            <person name="Bunk B."/>
            <person name="Riedel T."/>
            <person name="Sproeer C."/>
            <person name="Overmann J."/>
        </authorList>
    </citation>
    <scope>NUCLEOTIDE SEQUENCE [LARGE SCALE GENOMIC DNA]</scope>
    <source>
        <strain evidence="4">DSM 100886 HEG_-6_39</strain>
    </source>
</reference>
<keyword evidence="4" id="KW-1185">Reference proteome</keyword>
<reference evidence="3 4" key="1">
    <citation type="journal article" date="2016" name="Genome Announc.">
        <title>First Complete Genome Sequence of a Subdivision 6 Acidobacterium Strain.</title>
        <authorList>
            <person name="Huang S."/>
            <person name="Vieira S."/>
            <person name="Bunk B."/>
            <person name="Riedel T."/>
            <person name="Sproer C."/>
            <person name="Overmann J."/>
        </authorList>
    </citation>
    <scope>NUCLEOTIDE SEQUENCE [LARGE SCALE GENOMIC DNA]</scope>
    <source>
        <strain evidence="4">DSM 100886 HEG_-6_39</strain>
    </source>
</reference>
<evidence type="ECO:0000313" key="3">
    <source>
        <dbReference type="EMBL" id="AMY10939.1"/>
    </source>
</evidence>